<dbReference type="EMBL" id="CAHIKZ030003723">
    <property type="protein sequence ID" value="CAE1303598.1"/>
    <property type="molecule type" value="Genomic_DNA"/>
</dbReference>
<proteinExistence type="predicted"/>
<evidence type="ECO:0000313" key="3">
    <source>
        <dbReference type="Proteomes" id="UP000597762"/>
    </source>
</evidence>
<comment type="caution">
    <text evidence="2">The sequence shown here is derived from an EMBL/GenBank/DDBJ whole genome shotgun (WGS) entry which is preliminary data.</text>
</comment>
<sequence length="193" mass="22077">MSQNNSAAASCSITSIPLIRFSNSLYYQDAFERTQYNDMQSNGRMDSSILSLPSLSFNLYISTTCSYHSSPHPLSLSLSVYLSPPFSFYCSFCSFSHFFLYTFSVNLHLLSLCIRTTKTVRWKQRVSLYVKTDKPEALSLYACIRHAKKDSLEQGSRLSYRTVVSCRSPRRLPRHQLPKPSDTHFIDHDEAAD</sequence>
<organism evidence="2 3">
    <name type="scientific">Acanthosepion pharaonis</name>
    <name type="common">Pharaoh cuttlefish</name>
    <name type="synonym">Sepia pharaonis</name>
    <dbReference type="NCBI Taxonomy" id="158019"/>
    <lineage>
        <taxon>Eukaryota</taxon>
        <taxon>Metazoa</taxon>
        <taxon>Spiralia</taxon>
        <taxon>Lophotrochozoa</taxon>
        <taxon>Mollusca</taxon>
        <taxon>Cephalopoda</taxon>
        <taxon>Coleoidea</taxon>
        <taxon>Decapodiformes</taxon>
        <taxon>Sepiida</taxon>
        <taxon>Sepiina</taxon>
        <taxon>Sepiidae</taxon>
        <taxon>Acanthosepion</taxon>
    </lineage>
</organism>
<dbReference type="Proteomes" id="UP000597762">
    <property type="component" value="Unassembled WGS sequence"/>
</dbReference>
<evidence type="ECO:0000256" key="1">
    <source>
        <dbReference type="SAM" id="MobiDB-lite"/>
    </source>
</evidence>
<keyword evidence="3" id="KW-1185">Reference proteome</keyword>
<evidence type="ECO:0000313" key="2">
    <source>
        <dbReference type="EMBL" id="CAE1303598.1"/>
    </source>
</evidence>
<protein>
    <submittedName>
        <fullName evidence="2">Uncharacterized protein</fullName>
    </submittedName>
</protein>
<name>A0A812DPV4_ACAPH</name>
<feature type="region of interest" description="Disordered" evidence="1">
    <location>
        <begin position="174"/>
        <end position="193"/>
    </location>
</feature>
<gene>
    <name evidence="2" type="ORF">SPHA_56446</name>
</gene>
<reference evidence="2" key="1">
    <citation type="submission" date="2021-01" db="EMBL/GenBank/DDBJ databases">
        <authorList>
            <person name="Li R."/>
            <person name="Bekaert M."/>
        </authorList>
    </citation>
    <scope>NUCLEOTIDE SEQUENCE</scope>
    <source>
        <strain evidence="2">Farmed</strain>
    </source>
</reference>
<dbReference type="AlphaFoldDB" id="A0A812DPV4"/>
<feature type="compositionally biased region" description="Basic and acidic residues" evidence="1">
    <location>
        <begin position="181"/>
        <end position="193"/>
    </location>
</feature>
<accession>A0A812DPV4</accession>